<accession>G3NGC6</accession>
<name>G3NGC6_GASAC</name>
<feature type="coiled-coil region" evidence="1">
    <location>
        <begin position="157"/>
        <end position="184"/>
    </location>
</feature>
<sequence length="195" mass="21145">MGMQMKIVKLQSSHEEMRQSSSEQHVPESLETRLHALEDSYALAQKQVALATAEQLKTSELPSQVLSLHAEMSARLAEVQQGTVSPEQLSQLQSLLEGKSEEFDGVRVQVDGLAALGVELSRKVEVLAVSVGEAESKLQEGQVAALSAGLDGQAAEVLRLKGRLDAYQAQLEAGTREMAAVRELLEVEASQRLQQ</sequence>
<dbReference type="Bgee" id="ENSGACG00000003349">
    <property type="expression patterns" value="Expressed in muscle tissue and 7 other cell types or tissues"/>
</dbReference>
<proteinExistence type="predicted"/>
<evidence type="ECO:0000256" key="1">
    <source>
        <dbReference type="SAM" id="Coils"/>
    </source>
</evidence>
<dbReference type="STRING" id="69293.ENSGACP00000004381"/>
<reference evidence="3" key="1">
    <citation type="submission" date="2006-01" db="EMBL/GenBank/DDBJ databases">
        <authorList>
            <person name="Lindblad-Toh K."/>
            <person name="Mauceli E."/>
            <person name="Grabherr M."/>
            <person name="Chang J.L."/>
            <person name="Lander E.S."/>
        </authorList>
    </citation>
    <scope>NUCLEOTIDE SEQUENCE [LARGE SCALE GENOMIC DNA]</scope>
</reference>
<dbReference type="Ensembl" id="ENSGACT00000004395.1">
    <property type="protein sequence ID" value="ENSGACP00000004381.1"/>
    <property type="gene ID" value="ENSGACG00000003349.1"/>
</dbReference>
<keyword evidence="1" id="KW-0175">Coiled coil</keyword>
<dbReference type="eggNOG" id="ENOG502SDD4">
    <property type="taxonomic scope" value="Eukaryota"/>
</dbReference>
<protein>
    <submittedName>
        <fullName evidence="3">Uncharacterized protein</fullName>
    </submittedName>
</protein>
<evidence type="ECO:0000256" key="2">
    <source>
        <dbReference type="SAM" id="MobiDB-lite"/>
    </source>
</evidence>
<dbReference type="InParanoid" id="G3NGC6"/>
<evidence type="ECO:0000313" key="3">
    <source>
        <dbReference type="Ensembl" id="ENSGACP00000004381.1"/>
    </source>
</evidence>
<dbReference type="AlphaFoldDB" id="G3NGC6"/>
<feature type="region of interest" description="Disordered" evidence="2">
    <location>
        <begin position="1"/>
        <end position="29"/>
    </location>
</feature>
<organism evidence="3">
    <name type="scientific">Gasterosteus aculeatus</name>
    <name type="common">Three-spined stickleback</name>
    <dbReference type="NCBI Taxonomy" id="69293"/>
    <lineage>
        <taxon>Eukaryota</taxon>
        <taxon>Metazoa</taxon>
        <taxon>Chordata</taxon>
        <taxon>Craniata</taxon>
        <taxon>Vertebrata</taxon>
        <taxon>Euteleostomi</taxon>
        <taxon>Actinopterygii</taxon>
        <taxon>Neopterygii</taxon>
        <taxon>Teleostei</taxon>
        <taxon>Neoteleostei</taxon>
        <taxon>Acanthomorphata</taxon>
        <taxon>Eupercaria</taxon>
        <taxon>Perciformes</taxon>
        <taxon>Cottioidei</taxon>
        <taxon>Gasterosteales</taxon>
        <taxon>Gasterosteidae</taxon>
        <taxon>Gasterosteus</taxon>
    </lineage>
</organism>
<reference evidence="3" key="2">
    <citation type="submission" date="2024-04" db="UniProtKB">
        <authorList>
            <consortium name="Ensembl"/>
        </authorList>
    </citation>
    <scope>IDENTIFICATION</scope>
</reference>